<accession>A0ABU4PMM5</accession>
<sequence length="200" mass="21482">MVFVTDVPTDTPLPILVSVRGDSPTSSPVARVELDLSKFHNGRWAVQLDATFSRGDAPVVILARGVACLAIAWWAQLSPRSYLRSVRGAVFDSPLAADMSQVAVAAAIRSGPAYRLPFPSIVVNDASFRIEEVLHLADKWGSRFVEKGGASAGQPSNRNGRFTEAEDGLLAYLDVLDRKVLAPQSHAAQHAEVPVLAPQD</sequence>
<proteinExistence type="predicted"/>
<gene>
    <name evidence="1" type="ORF">SIL82_08845</name>
</gene>
<keyword evidence="2" id="KW-1185">Reference proteome</keyword>
<dbReference type="InterPro" id="IPR010662">
    <property type="entry name" value="RBBP9/YdeN"/>
</dbReference>
<evidence type="ECO:0000313" key="1">
    <source>
        <dbReference type="EMBL" id="MDX5984368.1"/>
    </source>
</evidence>
<dbReference type="Gene3D" id="3.40.50.1820">
    <property type="entry name" value="alpha/beta hydrolase"/>
    <property type="match status" value="1"/>
</dbReference>
<evidence type="ECO:0000313" key="2">
    <source>
        <dbReference type="Proteomes" id="UP001279660"/>
    </source>
</evidence>
<dbReference type="GO" id="GO:0016787">
    <property type="term" value="F:hydrolase activity"/>
    <property type="evidence" value="ECO:0007669"/>
    <property type="project" value="UniProtKB-KW"/>
</dbReference>
<comment type="caution">
    <text evidence="1">The sequence shown here is derived from an EMBL/GenBank/DDBJ whole genome shotgun (WGS) entry which is preliminary data.</text>
</comment>
<dbReference type="EMBL" id="JAWXXV010000001">
    <property type="protein sequence ID" value="MDX5984368.1"/>
    <property type="molecule type" value="Genomic_DNA"/>
</dbReference>
<keyword evidence="1" id="KW-0378">Hydrolase</keyword>
<organism evidence="1 2">
    <name type="scientific">Sphingomonas echinoides</name>
    <dbReference type="NCBI Taxonomy" id="59803"/>
    <lineage>
        <taxon>Bacteria</taxon>
        <taxon>Pseudomonadati</taxon>
        <taxon>Pseudomonadota</taxon>
        <taxon>Alphaproteobacteria</taxon>
        <taxon>Sphingomonadales</taxon>
        <taxon>Sphingomonadaceae</taxon>
        <taxon>Sphingomonas</taxon>
    </lineage>
</organism>
<dbReference type="Pfam" id="PF06821">
    <property type="entry name" value="Ser_hydrolase"/>
    <property type="match status" value="1"/>
</dbReference>
<name>A0ABU4PMM5_9SPHN</name>
<dbReference type="InterPro" id="IPR029058">
    <property type="entry name" value="AB_hydrolase_fold"/>
</dbReference>
<reference evidence="1 2" key="1">
    <citation type="submission" date="2023-11" db="EMBL/GenBank/DDBJ databases">
        <title>MicrobeMod: A computational toolkit for identifying prokaryotic methylation and restriction-modification with nanopore sequencing.</title>
        <authorList>
            <person name="Crits-Christoph A."/>
            <person name="Kang S.C."/>
            <person name="Lee H."/>
            <person name="Ostrov N."/>
        </authorList>
    </citation>
    <scope>NUCLEOTIDE SEQUENCE [LARGE SCALE GENOMIC DNA]</scope>
    <source>
        <strain evidence="1 2">ATCC 14820</strain>
    </source>
</reference>
<protein>
    <submittedName>
        <fullName evidence="1">Alpha/beta hydrolase</fullName>
    </submittedName>
</protein>
<dbReference type="RefSeq" id="WP_010403427.1">
    <property type="nucleotide sequence ID" value="NZ_JAWXXV010000001.1"/>
</dbReference>
<dbReference type="Proteomes" id="UP001279660">
    <property type="component" value="Unassembled WGS sequence"/>
</dbReference>